<dbReference type="InterPro" id="IPR036188">
    <property type="entry name" value="FAD/NAD-bd_sf"/>
</dbReference>
<dbReference type="InterPro" id="IPR052189">
    <property type="entry name" value="L-asp_N-monooxygenase_NS-form"/>
</dbReference>
<sequence>MSSTEPLAICVIGAGPRGLIAVERLCANSAVLASGSAVEIHVVEPYAPGAGKVWQSDQDRSLLMNTVSSDITVFTDDSVMCDGPVSSGPTQYEWARMVAKGEIPVDATTFDEAVHLDPWSYPSRAFQGRYLEWAFSWVLRNSAAEVTVHVHRTRARALEDTPDRRQQVWLLGQSEPLRVHAVVLAQGHFDVAAGDSERSLTAWADKHGLTYLPAASPAEVSLDSVQPGEQVLMRGLGLNFFDYIALLTAGRGGRFKRNRTDGRLEYIPSGREPVVHAGSGRGVPYLARAVVRGAARGKYAPAFLTPDVVAEFRKWAGSGNVDFFRDVWPLWAKEIGYVYYGHLLNDSAPGDREEFLQKYARHDWGSSDMEELIASRFPDAAARLDWDRLTRPARDRSFSGPTAYDEWVKQRLHWDVQESRKGPQGSAYKAVAAAMRSLRDQVRSLVSFRGISGDSYRNHIDAWFSGVNNFVASGPPASRIEELGALMEAGVVHMVGPRMRIVTDEAAGRFVASSPAVDGSQVAAETLIEAHLPQTDVNRSADPLIRYLMESGEGRAHVIPNTDGSGYRTGGLDVEQTTLRVITRDGRPHPARFSYGPPIESVQWVTAIGARPGVDSGILRQGDMIARSCLEFALECTARHPSADRAEPALAG</sequence>
<feature type="domain" description="FAD-dependent urate hydroxylase HpyO/Asp monooxygenase CreE-like FAD/NAD(P)-binding" evidence="1">
    <location>
        <begin position="11"/>
        <end position="189"/>
    </location>
</feature>
<accession>A0ABN1AMV0</accession>
<protein>
    <submittedName>
        <fullName evidence="2">FAD/NAD(P)-binding protein</fullName>
    </submittedName>
</protein>
<dbReference type="PANTHER" id="PTHR40254">
    <property type="entry name" value="BLR0577 PROTEIN"/>
    <property type="match status" value="1"/>
</dbReference>
<evidence type="ECO:0000313" key="3">
    <source>
        <dbReference type="Proteomes" id="UP001500909"/>
    </source>
</evidence>
<dbReference type="EMBL" id="BAAABY010000034">
    <property type="protein sequence ID" value="GAA0480313.1"/>
    <property type="molecule type" value="Genomic_DNA"/>
</dbReference>
<keyword evidence="3" id="KW-1185">Reference proteome</keyword>
<dbReference type="InterPro" id="IPR038732">
    <property type="entry name" value="HpyO/CreE_NAD-binding"/>
</dbReference>
<evidence type="ECO:0000313" key="2">
    <source>
        <dbReference type="EMBL" id="GAA0480313.1"/>
    </source>
</evidence>
<dbReference type="Proteomes" id="UP001500909">
    <property type="component" value="Unassembled WGS sequence"/>
</dbReference>
<dbReference type="RefSeq" id="WP_346097563.1">
    <property type="nucleotide sequence ID" value="NZ_BAAABY010000034.1"/>
</dbReference>
<proteinExistence type="predicted"/>
<evidence type="ECO:0000259" key="1">
    <source>
        <dbReference type="Pfam" id="PF13454"/>
    </source>
</evidence>
<gene>
    <name evidence="2" type="ORF">GCM10010361_51380</name>
</gene>
<reference evidence="2 3" key="1">
    <citation type="journal article" date="2019" name="Int. J. Syst. Evol. Microbiol.">
        <title>The Global Catalogue of Microorganisms (GCM) 10K type strain sequencing project: providing services to taxonomists for standard genome sequencing and annotation.</title>
        <authorList>
            <consortium name="The Broad Institute Genomics Platform"/>
            <consortium name="The Broad Institute Genome Sequencing Center for Infectious Disease"/>
            <person name="Wu L."/>
            <person name="Ma J."/>
        </authorList>
    </citation>
    <scope>NUCLEOTIDE SEQUENCE [LARGE SCALE GENOMIC DNA]</scope>
    <source>
        <strain evidence="2 3">JCM 4805</strain>
    </source>
</reference>
<organism evidence="2 3">
    <name type="scientific">Streptomyces olivaceiscleroticus</name>
    <dbReference type="NCBI Taxonomy" id="68245"/>
    <lineage>
        <taxon>Bacteria</taxon>
        <taxon>Bacillati</taxon>
        <taxon>Actinomycetota</taxon>
        <taxon>Actinomycetes</taxon>
        <taxon>Kitasatosporales</taxon>
        <taxon>Streptomycetaceae</taxon>
        <taxon>Streptomyces</taxon>
    </lineage>
</organism>
<name>A0ABN1AMV0_9ACTN</name>
<dbReference type="Pfam" id="PF13454">
    <property type="entry name" value="NAD_binding_9"/>
    <property type="match status" value="1"/>
</dbReference>
<comment type="caution">
    <text evidence="2">The sequence shown here is derived from an EMBL/GenBank/DDBJ whole genome shotgun (WGS) entry which is preliminary data.</text>
</comment>
<dbReference type="SUPFAM" id="SSF51905">
    <property type="entry name" value="FAD/NAD(P)-binding domain"/>
    <property type="match status" value="1"/>
</dbReference>
<dbReference type="PANTHER" id="PTHR40254:SF1">
    <property type="entry name" value="BLR0577 PROTEIN"/>
    <property type="match status" value="1"/>
</dbReference>